<dbReference type="Gene3D" id="3.30.450.20">
    <property type="entry name" value="PAS domain"/>
    <property type="match status" value="1"/>
</dbReference>
<evidence type="ECO:0000256" key="4">
    <source>
        <dbReference type="ARBA" id="ARBA00022989"/>
    </source>
</evidence>
<keyword evidence="4" id="KW-1133">Transmembrane helix</keyword>
<dbReference type="InterPro" id="IPR033480">
    <property type="entry name" value="sCache_2"/>
</dbReference>
<dbReference type="GO" id="GO:0005886">
    <property type="term" value="C:plasma membrane"/>
    <property type="evidence" value="ECO:0007669"/>
    <property type="project" value="UniProtKB-SubCell"/>
</dbReference>
<keyword evidence="2" id="KW-1003">Cell membrane</keyword>
<dbReference type="EMBL" id="FNCP01000071">
    <property type="protein sequence ID" value="SDI63959.1"/>
    <property type="molecule type" value="Genomic_DNA"/>
</dbReference>
<evidence type="ECO:0000256" key="1">
    <source>
        <dbReference type="ARBA" id="ARBA00004651"/>
    </source>
</evidence>
<organism evidence="7 8">
    <name type="scientific">Desulfosporosinus hippei DSM 8344</name>
    <dbReference type="NCBI Taxonomy" id="1121419"/>
    <lineage>
        <taxon>Bacteria</taxon>
        <taxon>Bacillati</taxon>
        <taxon>Bacillota</taxon>
        <taxon>Clostridia</taxon>
        <taxon>Eubacteriales</taxon>
        <taxon>Desulfitobacteriaceae</taxon>
        <taxon>Desulfosporosinus</taxon>
    </lineage>
</organism>
<name>A0A1G8M7J5_9FIRM</name>
<evidence type="ECO:0000259" key="6">
    <source>
        <dbReference type="SMART" id="SM01049"/>
    </source>
</evidence>
<keyword evidence="5" id="KW-0472">Membrane</keyword>
<feature type="non-terminal residue" evidence="7">
    <location>
        <position position="204"/>
    </location>
</feature>
<proteinExistence type="predicted"/>
<dbReference type="SMART" id="SM01049">
    <property type="entry name" value="Cache_2"/>
    <property type="match status" value="1"/>
</dbReference>
<evidence type="ECO:0000256" key="3">
    <source>
        <dbReference type="ARBA" id="ARBA00022692"/>
    </source>
</evidence>
<dbReference type="Proteomes" id="UP000198656">
    <property type="component" value="Unassembled WGS sequence"/>
</dbReference>
<keyword evidence="3" id="KW-0812">Transmembrane</keyword>
<dbReference type="Pfam" id="PF17200">
    <property type="entry name" value="sCache_2"/>
    <property type="match status" value="1"/>
</dbReference>
<accession>A0A1G8M7J5</accession>
<keyword evidence="8" id="KW-1185">Reference proteome</keyword>
<evidence type="ECO:0000313" key="7">
    <source>
        <dbReference type="EMBL" id="SDI63959.1"/>
    </source>
</evidence>
<evidence type="ECO:0000256" key="5">
    <source>
        <dbReference type="ARBA" id="ARBA00023136"/>
    </source>
</evidence>
<evidence type="ECO:0000313" key="8">
    <source>
        <dbReference type="Proteomes" id="UP000198656"/>
    </source>
</evidence>
<sequence length="204" mass="23113">MTKIKYRIILMLITLALIMGSILGGYSIYNLVVAEKANLDQYNDTLYDQFDRTIMLQVQTAHSLVQDVYNSQQKGELTPEEAKKKAADLVRNLRFDGGNYFWVDTTEGINVVLLGRDTEGKSRYEAKDSAGVSFVQEFIKNGTQVGGGYTDYTFAKPNETEALPKRSYTLLFEPYNWVIGTGNWVDNIDKLVEAKQLELEQKAK</sequence>
<gene>
    <name evidence="7" type="ORF">SAMN05443529_1714</name>
</gene>
<comment type="subcellular location">
    <subcellularLocation>
        <location evidence="1">Cell membrane</location>
        <topology evidence="1">Multi-pass membrane protein</topology>
    </subcellularLocation>
</comment>
<feature type="domain" description="Single Cache" evidence="6">
    <location>
        <begin position="43"/>
        <end position="136"/>
    </location>
</feature>
<dbReference type="RefSeq" id="WP_176786284.1">
    <property type="nucleotide sequence ID" value="NZ_FNCP01000071.1"/>
</dbReference>
<reference evidence="8" key="1">
    <citation type="submission" date="2016-10" db="EMBL/GenBank/DDBJ databases">
        <authorList>
            <person name="Varghese N."/>
            <person name="Submissions S."/>
        </authorList>
    </citation>
    <scope>NUCLEOTIDE SEQUENCE [LARGE SCALE GENOMIC DNA]</scope>
    <source>
        <strain evidence="8">DSM 8344</strain>
    </source>
</reference>
<dbReference type="STRING" id="1121419.SAMN05443529_1714"/>
<evidence type="ECO:0000256" key="2">
    <source>
        <dbReference type="ARBA" id="ARBA00022475"/>
    </source>
</evidence>
<dbReference type="AlphaFoldDB" id="A0A1G8M7J5"/>
<protein>
    <submittedName>
        <fullName evidence="7">Methyl-accepting chemotaxis protein</fullName>
    </submittedName>
</protein>